<dbReference type="SUPFAM" id="SSF51283">
    <property type="entry name" value="dUTPase-like"/>
    <property type="match status" value="1"/>
</dbReference>
<comment type="caution">
    <text evidence="4">The sequence shown here is derived from an EMBL/GenBank/DDBJ whole genome shotgun (WGS) entry which is preliminary data.</text>
</comment>
<evidence type="ECO:0000256" key="1">
    <source>
        <dbReference type="ARBA" id="ARBA00022670"/>
    </source>
</evidence>
<evidence type="ECO:0000256" key="2">
    <source>
        <dbReference type="ARBA" id="ARBA00022750"/>
    </source>
</evidence>
<dbReference type="GO" id="GO:0004190">
    <property type="term" value="F:aspartic-type endopeptidase activity"/>
    <property type="evidence" value="ECO:0007669"/>
    <property type="project" value="UniProtKB-KW"/>
</dbReference>
<keyword evidence="2" id="KW-0064">Aspartyl protease</keyword>
<gene>
    <name evidence="4" type="primary">Ervk9_2</name>
    <name evidence="4" type="ORF">PRUFUL_R05638</name>
</gene>
<keyword evidence="5" id="KW-1185">Reference proteome</keyword>
<evidence type="ECO:0000259" key="3">
    <source>
        <dbReference type="Pfam" id="PF00692"/>
    </source>
</evidence>
<dbReference type="InterPro" id="IPR036157">
    <property type="entry name" value="dUTPase-like_sf"/>
</dbReference>
<protein>
    <submittedName>
        <fullName evidence="4">POK9 protein</fullName>
    </submittedName>
</protein>
<accession>A0A7L2ZQQ6</accession>
<keyword evidence="2" id="KW-0378">Hydrolase</keyword>
<dbReference type="Gene3D" id="2.70.40.10">
    <property type="match status" value="1"/>
</dbReference>
<dbReference type="Proteomes" id="UP000553798">
    <property type="component" value="Unassembled WGS sequence"/>
</dbReference>
<reference evidence="4 5" key="1">
    <citation type="submission" date="2019-09" db="EMBL/GenBank/DDBJ databases">
        <title>Bird 10,000 Genomes (B10K) Project - Family phase.</title>
        <authorList>
            <person name="Zhang G."/>
        </authorList>
    </citation>
    <scope>NUCLEOTIDE SEQUENCE [LARGE SCALE GENOMIC DNA]</scope>
    <source>
        <strain evidence="4">B10K-DU-012-46</strain>
    </source>
</reference>
<feature type="non-terminal residue" evidence="4">
    <location>
        <position position="1"/>
    </location>
</feature>
<feature type="non-terminal residue" evidence="4">
    <location>
        <position position="154"/>
    </location>
</feature>
<proteinExistence type="predicted"/>
<dbReference type="PANTHER" id="PTHR19422">
    <property type="entry name" value="GAG RETROVIRAL POLYPROTEIN"/>
    <property type="match status" value="1"/>
</dbReference>
<name>A0A7L2ZQQ6_9PASE</name>
<organism evidence="4 5">
    <name type="scientific">Prunella fulvescens</name>
    <name type="common">Brown accentor</name>
    <dbReference type="NCBI Taxonomy" id="670355"/>
    <lineage>
        <taxon>Eukaryota</taxon>
        <taxon>Metazoa</taxon>
        <taxon>Chordata</taxon>
        <taxon>Craniata</taxon>
        <taxon>Vertebrata</taxon>
        <taxon>Euteleostomi</taxon>
        <taxon>Archelosauria</taxon>
        <taxon>Archosauria</taxon>
        <taxon>Dinosauria</taxon>
        <taxon>Saurischia</taxon>
        <taxon>Theropoda</taxon>
        <taxon>Coelurosauria</taxon>
        <taxon>Aves</taxon>
        <taxon>Neognathae</taxon>
        <taxon>Neoaves</taxon>
        <taxon>Telluraves</taxon>
        <taxon>Australaves</taxon>
        <taxon>Passeriformes</taxon>
        <taxon>Passeroidea</taxon>
        <taxon>Prunellidae</taxon>
        <taxon>Prunella</taxon>
    </lineage>
</organism>
<dbReference type="InterPro" id="IPR029054">
    <property type="entry name" value="dUTPase-like"/>
</dbReference>
<evidence type="ECO:0000313" key="4">
    <source>
        <dbReference type="EMBL" id="NXT10241.1"/>
    </source>
</evidence>
<evidence type="ECO:0000313" key="5">
    <source>
        <dbReference type="Proteomes" id="UP000553798"/>
    </source>
</evidence>
<dbReference type="InterPro" id="IPR051592">
    <property type="entry name" value="HERV-K_Pro_peptidase_A2"/>
</dbReference>
<feature type="domain" description="dUTPase-like" evidence="3">
    <location>
        <begin position="4"/>
        <end position="110"/>
    </location>
</feature>
<sequence length="154" mass="16175">ATCTGLDLATSITVTLLESSVHLLPTGIFGPPGPQKSALLGRSSTTLSGLFVLPGVIDANDEIRIMAWSPFPPYTVPKGIHIAQIIPSPYYSPSPVKECKTRMGGFGSTGTPEVLLVQEISDKCPTCKCTLLLHGQQITLTDILDTGAVAIVIS</sequence>
<dbReference type="AlphaFoldDB" id="A0A7L2ZQQ6"/>
<dbReference type="EMBL" id="VZTP01021629">
    <property type="protein sequence ID" value="NXT10241.1"/>
    <property type="molecule type" value="Genomic_DNA"/>
</dbReference>
<dbReference type="PANTHER" id="PTHR19422:SF123">
    <property type="entry name" value="RT1 CLASS I, LOCUS CE15"/>
    <property type="match status" value="1"/>
</dbReference>
<dbReference type="Pfam" id="PF00692">
    <property type="entry name" value="dUTPase"/>
    <property type="match status" value="1"/>
</dbReference>
<dbReference type="GO" id="GO:0006508">
    <property type="term" value="P:proteolysis"/>
    <property type="evidence" value="ECO:0007669"/>
    <property type="project" value="UniProtKB-KW"/>
</dbReference>
<keyword evidence="1" id="KW-0645">Protease</keyword>